<organism evidence="1">
    <name type="scientific">uncultured Alphaproteobacteria bacterium</name>
    <dbReference type="NCBI Taxonomy" id="91750"/>
    <lineage>
        <taxon>Bacteria</taxon>
        <taxon>Pseudomonadati</taxon>
        <taxon>Pseudomonadota</taxon>
        <taxon>Alphaproteobacteria</taxon>
        <taxon>environmental samples</taxon>
    </lineage>
</organism>
<sequence>MIALSLCLTIRIRKDAAVPKTLTTGNKMLDYVLQSRIASKAPYIGYGIKAINIPPQVGAHVAHGINAYNESCDNRKKK</sequence>
<accession>A0A6G8F2T5</accession>
<dbReference type="AlphaFoldDB" id="A0A6G8F2T5"/>
<protein>
    <submittedName>
        <fullName evidence="1">Uncharacterized protein</fullName>
    </submittedName>
</protein>
<dbReference type="EMBL" id="MN990731">
    <property type="protein sequence ID" value="QIM10567.1"/>
    <property type="molecule type" value="Genomic_DNA"/>
</dbReference>
<evidence type="ECO:0000313" key="1">
    <source>
        <dbReference type="EMBL" id="QIM10567.1"/>
    </source>
</evidence>
<reference evidence="1" key="1">
    <citation type="journal article" date="2020" name="J. ISSAAS">
        <title>Lactobacilli and other gastrointestinal microbiota of Peromyscus leucopus, reservoir host for agents of Lyme disease and other zoonoses in North America.</title>
        <authorList>
            <person name="Milovic A."/>
            <person name="Bassam K."/>
            <person name="Shao H."/>
            <person name="Chatzistamou I."/>
            <person name="Tufts D.M."/>
            <person name="Diuk-Wasser M."/>
            <person name="Barbour A.G."/>
        </authorList>
    </citation>
    <scope>NUCLEOTIDE SEQUENCE</scope>
    <source>
        <strain evidence="1">LL90</strain>
    </source>
</reference>
<proteinExistence type="predicted"/>
<gene>
    <name evidence="1" type="ORF">PlAlph_4590</name>
</gene>
<name>A0A6G8F2T5_9PROT</name>